<feature type="transmembrane region" description="Helical" evidence="2">
    <location>
        <begin position="81"/>
        <end position="102"/>
    </location>
</feature>
<keyword evidence="2" id="KW-0472">Membrane</keyword>
<gene>
    <name evidence="3" type="ORF">QWY29_15445</name>
</gene>
<protein>
    <recommendedName>
        <fullName evidence="5">ATP synthase protein I</fullName>
    </recommendedName>
</protein>
<feature type="compositionally biased region" description="Polar residues" evidence="1">
    <location>
        <begin position="162"/>
        <end position="172"/>
    </location>
</feature>
<feature type="transmembrane region" description="Helical" evidence="2">
    <location>
        <begin position="20"/>
        <end position="42"/>
    </location>
</feature>
<organism evidence="3 4">
    <name type="scientific">Nocardioides abyssi</name>
    <dbReference type="NCBI Taxonomy" id="3058370"/>
    <lineage>
        <taxon>Bacteria</taxon>
        <taxon>Bacillati</taxon>
        <taxon>Actinomycetota</taxon>
        <taxon>Actinomycetes</taxon>
        <taxon>Propionibacteriales</taxon>
        <taxon>Nocardioidaceae</taxon>
        <taxon>Nocardioides</taxon>
    </lineage>
</organism>
<dbReference type="EMBL" id="JAUHJR010000007">
    <property type="protein sequence ID" value="MDN4162762.1"/>
    <property type="molecule type" value="Genomic_DNA"/>
</dbReference>
<dbReference type="RefSeq" id="WP_300961907.1">
    <property type="nucleotide sequence ID" value="NZ_JAUHJR010000007.1"/>
</dbReference>
<proteinExistence type="predicted"/>
<feature type="transmembrane region" description="Helical" evidence="2">
    <location>
        <begin position="114"/>
        <end position="135"/>
    </location>
</feature>
<comment type="caution">
    <text evidence="3">The sequence shown here is derived from an EMBL/GenBank/DDBJ whole genome shotgun (WGS) entry which is preliminary data.</text>
</comment>
<keyword evidence="2" id="KW-1133">Transmembrane helix</keyword>
<reference evidence="3" key="1">
    <citation type="submission" date="2023-06" db="EMBL/GenBank/DDBJ databases">
        <title>Draft genome sequence of Nocardioides sp. SOB72.</title>
        <authorList>
            <person name="Zhang G."/>
        </authorList>
    </citation>
    <scope>NUCLEOTIDE SEQUENCE</scope>
    <source>
        <strain evidence="3">SOB72</strain>
    </source>
</reference>
<keyword evidence="4" id="KW-1185">Reference proteome</keyword>
<sequence>MSTEKPRETPRTRRDGGSAVLVGAALGTVAAGLLATLVGALVDGAPGAYGALVGAALVVVVFAFGSATVHAVAGLLPAASLVVALLTYVLQLFVVLVVLSALDGSGAVGDTLSRGWLAGAVIVGALAWTFVQVALASRVRIPVYELPEHDAGQAAGQDSAEHLTTAQPGGDR</sequence>
<evidence type="ECO:0000313" key="3">
    <source>
        <dbReference type="EMBL" id="MDN4162762.1"/>
    </source>
</evidence>
<evidence type="ECO:0008006" key="5">
    <source>
        <dbReference type="Google" id="ProtNLM"/>
    </source>
</evidence>
<feature type="transmembrane region" description="Helical" evidence="2">
    <location>
        <begin position="48"/>
        <end position="69"/>
    </location>
</feature>
<evidence type="ECO:0000256" key="2">
    <source>
        <dbReference type="SAM" id="Phobius"/>
    </source>
</evidence>
<evidence type="ECO:0000313" key="4">
    <source>
        <dbReference type="Proteomes" id="UP001168537"/>
    </source>
</evidence>
<evidence type="ECO:0000256" key="1">
    <source>
        <dbReference type="SAM" id="MobiDB-lite"/>
    </source>
</evidence>
<keyword evidence="2" id="KW-0812">Transmembrane</keyword>
<dbReference type="Proteomes" id="UP001168537">
    <property type="component" value="Unassembled WGS sequence"/>
</dbReference>
<feature type="region of interest" description="Disordered" evidence="1">
    <location>
        <begin position="152"/>
        <end position="172"/>
    </location>
</feature>
<name>A0ABT8EX47_9ACTN</name>
<accession>A0ABT8EX47</accession>